<evidence type="ECO:0000256" key="7">
    <source>
        <dbReference type="ARBA" id="ARBA00023136"/>
    </source>
</evidence>
<feature type="domain" description="MHC class I-like antigen recognition-like" evidence="10">
    <location>
        <begin position="1"/>
        <end position="76"/>
    </location>
</feature>
<dbReference type="InterPro" id="IPR011162">
    <property type="entry name" value="MHC_I/II-like_Ag-recog"/>
</dbReference>
<dbReference type="SUPFAM" id="SSF54452">
    <property type="entry name" value="MHC antigen-recognition domain"/>
    <property type="match status" value="1"/>
</dbReference>
<evidence type="ECO:0000256" key="4">
    <source>
        <dbReference type="ARBA" id="ARBA00022729"/>
    </source>
</evidence>
<evidence type="ECO:0000256" key="5">
    <source>
        <dbReference type="ARBA" id="ARBA00022859"/>
    </source>
</evidence>
<dbReference type="AlphaFoldDB" id="A0A7L0IC10"/>
<sequence length="77" mass="8828">SLHYFNVVVLEPSPGVPEFVEVGYLDGTLISRYDSETGRTVPRTDWMAANLDQQYWDTQTRISQNSHRVARVDLETV</sequence>
<keyword evidence="7" id="KW-0472">Membrane</keyword>
<evidence type="ECO:0000259" key="10">
    <source>
        <dbReference type="Pfam" id="PF00129"/>
    </source>
</evidence>
<comment type="subcellular location">
    <subcellularLocation>
        <location evidence="1">Membrane</location>
        <topology evidence="1">Single-pass type I membrane protein</topology>
    </subcellularLocation>
</comment>
<dbReference type="GO" id="GO:0006955">
    <property type="term" value="P:immune response"/>
    <property type="evidence" value="ECO:0007669"/>
    <property type="project" value="TreeGrafter"/>
</dbReference>
<keyword evidence="8" id="KW-1015">Disulfide bond</keyword>
<evidence type="ECO:0000256" key="2">
    <source>
        <dbReference type="ARBA" id="ARBA00022451"/>
    </source>
</evidence>
<evidence type="ECO:0000256" key="3">
    <source>
        <dbReference type="ARBA" id="ARBA00022692"/>
    </source>
</evidence>
<dbReference type="Proteomes" id="UP000541811">
    <property type="component" value="Unassembled WGS sequence"/>
</dbReference>
<evidence type="ECO:0000256" key="1">
    <source>
        <dbReference type="ARBA" id="ARBA00004479"/>
    </source>
</evidence>
<dbReference type="InterPro" id="IPR050208">
    <property type="entry name" value="MHC_class-I_related"/>
</dbReference>
<keyword evidence="9" id="KW-0325">Glycoprotein</keyword>
<dbReference type="PANTHER" id="PTHR16675:SF242">
    <property type="entry name" value="MAJOR HISTOCOMPATIBILITY COMPLEX CLASS I-RELATED GENE PROTEIN"/>
    <property type="match status" value="1"/>
</dbReference>
<gene>
    <name evidence="11" type="primary">Ha1f</name>
    <name evidence="11" type="ORF">AREINT_R14838</name>
</gene>
<dbReference type="InterPro" id="IPR037055">
    <property type="entry name" value="MHC_I-like_Ag-recog_sf"/>
</dbReference>
<protein>
    <submittedName>
        <fullName evidence="11">HA1F protein</fullName>
    </submittedName>
</protein>
<feature type="non-terminal residue" evidence="11">
    <location>
        <position position="77"/>
    </location>
</feature>
<dbReference type="GO" id="GO:0009897">
    <property type="term" value="C:external side of plasma membrane"/>
    <property type="evidence" value="ECO:0007669"/>
    <property type="project" value="TreeGrafter"/>
</dbReference>
<accession>A0A7L0IC10</accession>
<dbReference type="EMBL" id="VXAK01045093">
    <property type="protein sequence ID" value="NXK29694.1"/>
    <property type="molecule type" value="Genomic_DNA"/>
</dbReference>
<evidence type="ECO:0000256" key="8">
    <source>
        <dbReference type="ARBA" id="ARBA00023157"/>
    </source>
</evidence>
<evidence type="ECO:0000313" key="12">
    <source>
        <dbReference type="Proteomes" id="UP000541811"/>
    </source>
</evidence>
<comment type="caution">
    <text evidence="11">The sequence shown here is derived from an EMBL/GenBank/DDBJ whole genome shotgun (WGS) entry which is preliminary data.</text>
</comment>
<dbReference type="GO" id="GO:0002474">
    <property type="term" value="P:antigen processing and presentation of peptide antigen via MHC class I"/>
    <property type="evidence" value="ECO:0007669"/>
    <property type="project" value="UniProtKB-KW"/>
</dbReference>
<keyword evidence="3" id="KW-0812">Transmembrane</keyword>
<evidence type="ECO:0000256" key="6">
    <source>
        <dbReference type="ARBA" id="ARBA00022989"/>
    </source>
</evidence>
<organism evidence="11 12">
    <name type="scientific">Arenaria interpres</name>
    <name type="common">Ruddy turnstone</name>
    <name type="synonym">Tringa interpres</name>
    <dbReference type="NCBI Taxonomy" id="54971"/>
    <lineage>
        <taxon>Eukaryota</taxon>
        <taxon>Metazoa</taxon>
        <taxon>Chordata</taxon>
        <taxon>Craniata</taxon>
        <taxon>Vertebrata</taxon>
        <taxon>Euteleostomi</taxon>
        <taxon>Archelosauria</taxon>
        <taxon>Archosauria</taxon>
        <taxon>Dinosauria</taxon>
        <taxon>Saurischia</taxon>
        <taxon>Theropoda</taxon>
        <taxon>Coelurosauria</taxon>
        <taxon>Aves</taxon>
        <taxon>Neognathae</taxon>
        <taxon>Neoaves</taxon>
        <taxon>Charadriiformes</taxon>
        <taxon>Scolopacidae</taxon>
        <taxon>Arenaria</taxon>
    </lineage>
</organism>
<dbReference type="Gene3D" id="3.30.500.10">
    <property type="entry name" value="MHC class I-like antigen recognition-like"/>
    <property type="match status" value="1"/>
</dbReference>
<dbReference type="GO" id="GO:0042612">
    <property type="term" value="C:MHC class I protein complex"/>
    <property type="evidence" value="ECO:0007669"/>
    <property type="project" value="UniProtKB-KW"/>
</dbReference>
<evidence type="ECO:0000256" key="9">
    <source>
        <dbReference type="ARBA" id="ARBA00023180"/>
    </source>
</evidence>
<feature type="non-terminal residue" evidence="11">
    <location>
        <position position="1"/>
    </location>
</feature>
<dbReference type="Pfam" id="PF00129">
    <property type="entry name" value="MHC_I"/>
    <property type="match status" value="1"/>
</dbReference>
<name>A0A7L0IC10_AREIN</name>
<keyword evidence="2" id="KW-0490">MHC I</keyword>
<reference evidence="11 12" key="1">
    <citation type="submission" date="2019-09" db="EMBL/GenBank/DDBJ databases">
        <title>Bird 10,000 Genomes (B10K) Project - Family phase.</title>
        <authorList>
            <person name="Zhang G."/>
        </authorList>
    </citation>
    <scope>NUCLEOTIDE SEQUENCE [LARGE SCALE GENOMIC DNA]</scope>
    <source>
        <strain evidence="11">B10K-DU-005-73</strain>
        <tissue evidence="11">Liver</tissue>
    </source>
</reference>
<keyword evidence="12" id="KW-1185">Reference proteome</keyword>
<dbReference type="PANTHER" id="PTHR16675">
    <property type="entry name" value="MHC CLASS I-RELATED"/>
    <property type="match status" value="1"/>
</dbReference>
<keyword evidence="6" id="KW-1133">Transmembrane helix</keyword>
<dbReference type="InterPro" id="IPR011161">
    <property type="entry name" value="MHC_I-like_Ag-recog"/>
</dbReference>
<evidence type="ECO:0000313" key="11">
    <source>
        <dbReference type="EMBL" id="NXK29694.1"/>
    </source>
</evidence>
<keyword evidence="4" id="KW-0732">Signal</keyword>
<dbReference type="GO" id="GO:0005615">
    <property type="term" value="C:extracellular space"/>
    <property type="evidence" value="ECO:0007669"/>
    <property type="project" value="TreeGrafter"/>
</dbReference>
<proteinExistence type="predicted"/>
<keyword evidence="5" id="KW-0391">Immunity</keyword>